<keyword evidence="2 3" id="KW-0067">ATP-binding</keyword>
<dbReference type="EMBL" id="CADCTR010002581">
    <property type="protein sequence ID" value="CAA9361250.1"/>
    <property type="molecule type" value="Genomic_DNA"/>
</dbReference>
<dbReference type="InterPro" id="IPR002543">
    <property type="entry name" value="FtsK_dom"/>
</dbReference>
<evidence type="ECO:0000313" key="5">
    <source>
        <dbReference type="EMBL" id="CAA9361250.1"/>
    </source>
</evidence>
<dbReference type="AlphaFoldDB" id="A0A6J4MPY6"/>
<gene>
    <name evidence="5" type="ORF">AVDCRST_MAG93-7670</name>
</gene>
<keyword evidence="5" id="KW-0132">Cell division</keyword>
<dbReference type="Pfam" id="PF01580">
    <property type="entry name" value="FtsK_SpoIIIE"/>
    <property type="match status" value="1"/>
</dbReference>
<feature type="domain" description="FtsK" evidence="4">
    <location>
        <begin position="103"/>
        <end position="295"/>
    </location>
</feature>
<dbReference type="PANTHER" id="PTHR22683">
    <property type="entry name" value="SPORULATION PROTEIN RELATED"/>
    <property type="match status" value="1"/>
</dbReference>
<feature type="binding site" evidence="3">
    <location>
        <begin position="124"/>
        <end position="131"/>
    </location>
    <ligand>
        <name>ATP</name>
        <dbReference type="ChEBI" id="CHEBI:30616"/>
    </ligand>
</feature>
<dbReference type="Gene3D" id="3.40.50.300">
    <property type="entry name" value="P-loop containing nucleotide triphosphate hydrolases"/>
    <property type="match status" value="1"/>
</dbReference>
<evidence type="ECO:0000256" key="1">
    <source>
        <dbReference type="ARBA" id="ARBA00022741"/>
    </source>
</evidence>
<sequence length="320" mass="36018">MTWFAMMSILLLGFAVYGTTRLPPLVHEWQAFQRWRKAQHAPNVKVPCHVDININNWDATTLPGAATALKSPPSKLQDAVVRLRQHAEHAKYPFPIGWYRGGSEQVELLFGSFVGDVNHMLITGMSDTGKDNLALNILFTLALTQPPERLQIAVVDGKGLDFSGWRGKAHAWRLALKPDEIRPTMAALTAERERRRDVLEAAEVSKWDHYTGGDLPLLVIYISELSLLKDATSPRELGQWLNSELAAGRAFGIRYIVATQTASNYDTQWRSQVGVYLAAETYRRVLQLAGDQPLQIIYEAHLGLARVLYEWNDLHSAEQH</sequence>
<dbReference type="PROSITE" id="PS50901">
    <property type="entry name" value="FTSK"/>
    <property type="match status" value="1"/>
</dbReference>
<proteinExistence type="predicted"/>
<evidence type="ECO:0000259" key="4">
    <source>
        <dbReference type="PROSITE" id="PS50901"/>
    </source>
</evidence>
<dbReference type="InterPro" id="IPR027417">
    <property type="entry name" value="P-loop_NTPase"/>
</dbReference>
<dbReference type="SUPFAM" id="SSF52540">
    <property type="entry name" value="P-loop containing nucleoside triphosphate hydrolases"/>
    <property type="match status" value="1"/>
</dbReference>
<dbReference type="GO" id="GO:0005524">
    <property type="term" value="F:ATP binding"/>
    <property type="evidence" value="ECO:0007669"/>
    <property type="project" value="UniProtKB-UniRule"/>
</dbReference>
<protein>
    <submittedName>
        <fullName evidence="5">Cell division protein FtsK</fullName>
    </submittedName>
</protein>
<keyword evidence="1 3" id="KW-0547">Nucleotide-binding</keyword>
<dbReference type="PANTHER" id="PTHR22683:SF41">
    <property type="entry name" value="DNA TRANSLOCASE FTSK"/>
    <property type="match status" value="1"/>
</dbReference>
<dbReference type="GO" id="GO:0003677">
    <property type="term" value="F:DNA binding"/>
    <property type="evidence" value="ECO:0007669"/>
    <property type="project" value="InterPro"/>
</dbReference>
<organism evidence="5">
    <name type="scientific">uncultured Chloroflexia bacterium</name>
    <dbReference type="NCBI Taxonomy" id="1672391"/>
    <lineage>
        <taxon>Bacteria</taxon>
        <taxon>Bacillati</taxon>
        <taxon>Chloroflexota</taxon>
        <taxon>Chloroflexia</taxon>
        <taxon>environmental samples</taxon>
    </lineage>
</organism>
<accession>A0A6J4MPY6</accession>
<name>A0A6J4MPY6_9CHLR</name>
<evidence type="ECO:0000256" key="3">
    <source>
        <dbReference type="PROSITE-ProRule" id="PRU00289"/>
    </source>
</evidence>
<reference evidence="5" key="1">
    <citation type="submission" date="2020-02" db="EMBL/GenBank/DDBJ databases">
        <authorList>
            <person name="Meier V. D."/>
        </authorList>
    </citation>
    <scope>NUCLEOTIDE SEQUENCE</scope>
    <source>
        <strain evidence="5">AVDCRST_MAG93</strain>
    </source>
</reference>
<dbReference type="GO" id="GO:0051301">
    <property type="term" value="P:cell division"/>
    <property type="evidence" value="ECO:0007669"/>
    <property type="project" value="UniProtKB-KW"/>
</dbReference>
<feature type="non-terminal residue" evidence="5">
    <location>
        <position position="320"/>
    </location>
</feature>
<evidence type="ECO:0000256" key="2">
    <source>
        <dbReference type="ARBA" id="ARBA00022840"/>
    </source>
</evidence>
<dbReference type="InterPro" id="IPR050206">
    <property type="entry name" value="FtsK/SpoIIIE/SftA"/>
</dbReference>
<keyword evidence="5" id="KW-0131">Cell cycle</keyword>